<feature type="region of interest" description="Disordered" evidence="6">
    <location>
        <begin position="67"/>
        <end position="193"/>
    </location>
</feature>
<keyword evidence="9" id="KW-1185">Reference proteome</keyword>
<gene>
    <name evidence="8" type="ORF">SARC_12366</name>
</gene>
<dbReference type="GO" id="GO:0000981">
    <property type="term" value="F:DNA-binding transcription factor activity, RNA polymerase II-specific"/>
    <property type="evidence" value="ECO:0007669"/>
    <property type="project" value="TreeGrafter"/>
</dbReference>
<keyword evidence="3 5" id="KW-0863">Zinc-finger</keyword>
<dbReference type="PROSITE" id="PS00028">
    <property type="entry name" value="ZINC_FINGER_C2H2_1"/>
    <property type="match status" value="3"/>
</dbReference>
<dbReference type="eggNOG" id="KOG1721">
    <property type="taxonomic scope" value="Eukaryota"/>
</dbReference>
<dbReference type="GO" id="GO:0000978">
    <property type="term" value="F:RNA polymerase II cis-regulatory region sequence-specific DNA binding"/>
    <property type="evidence" value="ECO:0007669"/>
    <property type="project" value="TreeGrafter"/>
</dbReference>
<evidence type="ECO:0000259" key="7">
    <source>
        <dbReference type="PROSITE" id="PS50157"/>
    </source>
</evidence>
<keyword evidence="2" id="KW-0677">Repeat</keyword>
<dbReference type="GO" id="GO:0031519">
    <property type="term" value="C:PcG protein complex"/>
    <property type="evidence" value="ECO:0007669"/>
    <property type="project" value="TreeGrafter"/>
</dbReference>
<organism evidence="8 9">
    <name type="scientific">Sphaeroforma arctica JP610</name>
    <dbReference type="NCBI Taxonomy" id="667725"/>
    <lineage>
        <taxon>Eukaryota</taxon>
        <taxon>Ichthyosporea</taxon>
        <taxon>Ichthyophonida</taxon>
        <taxon>Sphaeroforma</taxon>
    </lineage>
</organism>
<dbReference type="SUPFAM" id="SSF57667">
    <property type="entry name" value="beta-beta-alpha zinc fingers"/>
    <property type="match status" value="2"/>
</dbReference>
<dbReference type="InterPro" id="IPR036236">
    <property type="entry name" value="Znf_C2H2_sf"/>
</dbReference>
<protein>
    <recommendedName>
        <fullName evidence="7">C2H2-type domain-containing protein</fullName>
    </recommendedName>
</protein>
<dbReference type="STRING" id="667725.A0A0L0FEE0"/>
<accession>A0A0L0FEE0</accession>
<dbReference type="PANTHER" id="PTHR14003">
    <property type="entry name" value="TRANSCRIPTIONAL REPRESSOR PROTEIN YY"/>
    <property type="match status" value="1"/>
</dbReference>
<evidence type="ECO:0000256" key="3">
    <source>
        <dbReference type="ARBA" id="ARBA00022771"/>
    </source>
</evidence>
<reference evidence="8 9" key="1">
    <citation type="submission" date="2011-02" db="EMBL/GenBank/DDBJ databases">
        <title>The Genome Sequence of Sphaeroforma arctica JP610.</title>
        <authorList>
            <consortium name="The Broad Institute Genome Sequencing Platform"/>
            <person name="Russ C."/>
            <person name="Cuomo C."/>
            <person name="Young S.K."/>
            <person name="Zeng Q."/>
            <person name="Gargeya S."/>
            <person name="Alvarado L."/>
            <person name="Berlin A."/>
            <person name="Chapman S.B."/>
            <person name="Chen Z."/>
            <person name="Freedman E."/>
            <person name="Gellesch M."/>
            <person name="Goldberg J."/>
            <person name="Griggs A."/>
            <person name="Gujja S."/>
            <person name="Heilman E."/>
            <person name="Heiman D."/>
            <person name="Howarth C."/>
            <person name="Mehta T."/>
            <person name="Neiman D."/>
            <person name="Pearson M."/>
            <person name="Roberts A."/>
            <person name="Saif S."/>
            <person name="Shea T."/>
            <person name="Shenoy N."/>
            <person name="Sisk P."/>
            <person name="Stolte C."/>
            <person name="Sykes S."/>
            <person name="White J."/>
            <person name="Yandava C."/>
            <person name="Burger G."/>
            <person name="Gray M.W."/>
            <person name="Holland P.W.H."/>
            <person name="King N."/>
            <person name="Lang F.B.F."/>
            <person name="Roger A.J."/>
            <person name="Ruiz-Trillo I."/>
            <person name="Haas B."/>
            <person name="Nusbaum C."/>
            <person name="Birren B."/>
        </authorList>
    </citation>
    <scope>NUCLEOTIDE SEQUENCE [LARGE SCALE GENOMIC DNA]</scope>
    <source>
        <strain evidence="8 9">JP610</strain>
    </source>
</reference>
<keyword evidence="4" id="KW-0862">Zinc</keyword>
<evidence type="ECO:0000256" key="4">
    <source>
        <dbReference type="ARBA" id="ARBA00022833"/>
    </source>
</evidence>
<evidence type="ECO:0000313" key="8">
    <source>
        <dbReference type="EMBL" id="KNC75100.1"/>
    </source>
</evidence>
<feature type="compositionally biased region" description="Basic residues" evidence="6">
    <location>
        <begin position="251"/>
        <end position="263"/>
    </location>
</feature>
<evidence type="ECO:0000256" key="1">
    <source>
        <dbReference type="ARBA" id="ARBA00022723"/>
    </source>
</evidence>
<evidence type="ECO:0000256" key="2">
    <source>
        <dbReference type="ARBA" id="ARBA00022737"/>
    </source>
</evidence>
<dbReference type="SMART" id="SM00355">
    <property type="entry name" value="ZnF_C2H2"/>
    <property type="match status" value="5"/>
</dbReference>
<dbReference type="EMBL" id="KQ243847">
    <property type="protein sequence ID" value="KNC75100.1"/>
    <property type="molecule type" value="Genomic_DNA"/>
</dbReference>
<feature type="compositionally biased region" description="Acidic residues" evidence="6">
    <location>
        <begin position="267"/>
        <end position="277"/>
    </location>
</feature>
<dbReference type="Proteomes" id="UP000054560">
    <property type="component" value="Unassembled WGS sequence"/>
</dbReference>
<feature type="compositionally biased region" description="Basic and acidic residues" evidence="6">
    <location>
        <begin position="128"/>
        <end position="159"/>
    </location>
</feature>
<dbReference type="InterPro" id="IPR013087">
    <property type="entry name" value="Znf_C2H2_type"/>
</dbReference>
<evidence type="ECO:0000256" key="5">
    <source>
        <dbReference type="PROSITE-ProRule" id="PRU00042"/>
    </source>
</evidence>
<feature type="domain" description="C2H2-type" evidence="7">
    <location>
        <begin position="336"/>
        <end position="365"/>
    </location>
</feature>
<dbReference type="AlphaFoldDB" id="A0A0L0FEE0"/>
<proteinExistence type="predicted"/>
<dbReference type="GO" id="GO:0000785">
    <property type="term" value="C:chromatin"/>
    <property type="evidence" value="ECO:0007669"/>
    <property type="project" value="TreeGrafter"/>
</dbReference>
<evidence type="ECO:0000313" key="9">
    <source>
        <dbReference type="Proteomes" id="UP000054560"/>
    </source>
</evidence>
<sequence>MKDWVKFGHNVSCSFGFGNLACNRYVLAPKVDRWTTTYEPVTSTWPGGEQNVKKRAVSALTEQRVSPAAEVGLNTDGQSIDKESGTSREVPNISHSSGTSGGVSNPMHRDEDSVGPKNPETGAAHSADSWERDKGQTNTGEHESAAAIGRDSDCAKETRTQGVSIRQVPQTDSSTTTVNHNKPGWGARVGFPPPLKRQHTAAFAGNAQMYMRAPVRQLPKLLPKPFVSMPAPELVKVVYEEGKLPPGAPVKMRRKFAKRRRKKKSDEEPEEISEENPEEKPAEEPLESVESAEDEEIDPEATVTFGCDWEGCTYYSATAEETKAHYERHYNKDKPFLCVWEGCDMSFKAKSLLRDHTRTHSREQPFACTFKGCTKTFSHPGNLHKHFRTHTGEKPYPCKHPGCLFSAAHIGNLKGHMAVHTRQKDHICPHFECGKAYAHFSSLFKHIKSVHGGMSI</sequence>
<dbReference type="PROSITE" id="PS50157">
    <property type="entry name" value="ZINC_FINGER_C2H2_2"/>
    <property type="match status" value="4"/>
</dbReference>
<dbReference type="GO" id="GO:0005667">
    <property type="term" value="C:transcription regulator complex"/>
    <property type="evidence" value="ECO:0007669"/>
    <property type="project" value="TreeGrafter"/>
</dbReference>
<dbReference type="Pfam" id="PF00096">
    <property type="entry name" value="zf-C2H2"/>
    <property type="match status" value="3"/>
</dbReference>
<feature type="region of interest" description="Disordered" evidence="6">
    <location>
        <begin position="248"/>
        <end position="298"/>
    </location>
</feature>
<feature type="domain" description="C2H2-type" evidence="7">
    <location>
        <begin position="426"/>
        <end position="456"/>
    </location>
</feature>
<dbReference type="GeneID" id="25912870"/>
<feature type="domain" description="C2H2-type" evidence="7">
    <location>
        <begin position="396"/>
        <end position="425"/>
    </location>
</feature>
<feature type="compositionally biased region" description="Acidic residues" evidence="6">
    <location>
        <begin position="284"/>
        <end position="298"/>
    </location>
</feature>
<keyword evidence="1" id="KW-0479">Metal-binding</keyword>
<feature type="domain" description="C2H2-type" evidence="7">
    <location>
        <begin position="366"/>
        <end position="395"/>
    </location>
</feature>
<dbReference type="RefSeq" id="XP_014149002.1">
    <property type="nucleotide sequence ID" value="XM_014293527.1"/>
</dbReference>
<feature type="compositionally biased region" description="Polar residues" evidence="6">
    <location>
        <begin position="87"/>
        <end position="98"/>
    </location>
</feature>
<feature type="compositionally biased region" description="Polar residues" evidence="6">
    <location>
        <begin position="160"/>
        <end position="180"/>
    </location>
</feature>
<name>A0A0L0FEE0_9EUKA</name>
<dbReference type="Gene3D" id="3.30.160.60">
    <property type="entry name" value="Classic Zinc Finger"/>
    <property type="match status" value="4"/>
</dbReference>
<dbReference type="OrthoDB" id="3437960at2759"/>
<evidence type="ECO:0000256" key="6">
    <source>
        <dbReference type="SAM" id="MobiDB-lite"/>
    </source>
</evidence>
<dbReference type="PANTHER" id="PTHR14003:SF19">
    <property type="entry name" value="YY2 TRANSCRIPTION FACTOR"/>
    <property type="match status" value="1"/>
</dbReference>
<dbReference type="GO" id="GO:0008270">
    <property type="term" value="F:zinc ion binding"/>
    <property type="evidence" value="ECO:0007669"/>
    <property type="project" value="UniProtKB-KW"/>
</dbReference>